<name>A0ABY4CFU0_9BACT</name>
<dbReference type="Proteomes" id="UP000830116">
    <property type="component" value="Chromosome"/>
</dbReference>
<dbReference type="EMBL" id="CP093442">
    <property type="protein sequence ID" value="UOF02651.1"/>
    <property type="molecule type" value="Genomic_DNA"/>
</dbReference>
<feature type="chain" id="PRO_5047114964" evidence="1">
    <location>
        <begin position="19"/>
        <end position="145"/>
    </location>
</feature>
<accession>A0ABY4CFU0</accession>
<dbReference type="RefSeq" id="WP_243540381.1">
    <property type="nucleotide sequence ID" value="NZ_CP093442.1"/>
</dbReference>
<evidence type="ECO:0000256" key="1">
    <source>
        <dbReference type="SAM" id="SignalP"/>
    </source>
</evidence>
<sequence length="145" mass="16522">MKKVVLALTFAFSLHAQAVTVEEFTADFVEQTNHRLKFVNKERSAKNKQIYCSELSDEQISTIKNLASTPHITVTQFMDALSQELKCYPMFWAPWGKQNLGGLVFNSKASMMDLLLVNDVLIDLNEGQVPNSDELLLNFYSHFPF</sequence>
<evidence type="ECO:0000313" key="2">
    <source>
        <dbReference type="EMBL" id="UOF02651.1"/>
    </source>
</evidence>
<evidence type="ECO:0000313" key="3">
    <source>
        <dbReference type="Proteomes" id="UP000830116"/>
    </source>
</evidence>
<keyword evidence="1" id="KW-0732">Signal</keyword>
<gene>
    <name evidence="2" type="ORF">MNR06_06770</name>
</gene>
<keyword evidence="3" id="KW-1185">Reference proteome</keyword>
<feature type="signal peptide" evidence="1">
    <location>
        <begin position="1"/>
        <end position="18"/>
    </location>
</feature>
<organism evidence="2 3">
    <name type="scientific">Bdellovibrio reynosensis</name>
    <dbReference type="NCBI Taxonomy" id="2835041"/>
    <lineage>
        <taxon>Bacteria</taxon>
        <taxon>Pseudomonadati</taxon>
        <taxon>Bdellovibrionota</taxon>
        <taxon>Bdellovibrionia</taxon>
        <taxon>Bdellovibrionales</taxon>
        <taxon>Pseudobdellovibrionaceae</taxon>
        <taxon>Bdellovibrio</taxon>
    </lineage>
</organism>
<protein>
    <submittedName>
        <fullName evidence="2">Uncharacterized protein</fullName>
    </submittedName>
</protein>
<proteinExistence type="predicted"/>
<reference evidence="2" key="1">
    <citation type="submission" date="2022-03" db="EMBL/GenBank/DDBJ databases">
        <title>Genome Identification and Characterization of new species Bdellovibrio reynosense LBG001 sp. nov. from a Mexico soil sample.</title>
        <authorList>
            <person name="Camilli A."/>
            <person name="Ajao Y."/>
            <person name="Guo X."/>
        </authorList>
    </citation>
    <scope>NUCLEOTIDE SEQUENCE</scope>
    <source>
        <strain evidence="2">LBG001</strain>
    </source>
</reference>